<gene>
    <name evidence="6" type="ORF">ECRASSUSDP1_LOCUS28311</name>
</gene>
<dbReference type="Pfam" id="PF11916">
    <property type="entry name" value="Vac14_Fig4_bd"/>
    <property type="match status" value="1"/>
</dbReference>
<dbReference type="InterPro" id="IPR026825">
    <property type="entry name" value="Vac14"/>
</dbReference>
<dbReference type="EMBL" id="CAMPGE010029217">
    <property type="protein sequence ID" value="CAI2386687.1"/>
    <property type="molecule type" value="Genomic_DNA"/>
</dbReference>
<dbReference type="SUPFAM" id="SSF48371">
    <property type="entry name" value="ARM repeat"/>
    <property type="match status" value="1"/>
</dbReference>
<dbReference type="GO" id="GO:0070772">
    <property type="term" value="C:PAS complex"/>
    <property type="evidence" value="ECO:0007669"/>
    <property type="project" value="InterPro"/>
</dbReference>
<dbReference type="AlphaFoldDB" id="A0AAD1YBL0"/>
<evidence type="ECO:0000256" key="2">
    <source>
        <dbReference type="ARBA" id="ARBA00010225"/>
    </source>
</evidence>
<sequence>MDSISEALIKNLGDKSLEKRKQASIELTEKVYSLNSEREIYNLIKYFTFHVDDDTAQKRRIGLYGISSIAVGLYKEDPLTDFCNCLVQPVLVALGDREPKVQLAACDTMFNILKIYREKVLFDLEFPETFDKIVSVVSNPNNDVKDWGRKLVEFLEEIVYGALIKNEDFDIESLMNKAYSKLSKSQNQDILQVLIKWINTFSSLSDYDVIKSLPKFIEKLFIILGTNTKHDIYTMSVNQLKLFLCDYEHCLCRCIRLDIEVLKRLLHFLRDKRNKTIDKSVIFALSWLKNFLKYFKEDLEQKRINTTLQDLMSSYGTEEEKICAMQEIYHGPIRKITSDLNSRRHESLEEQNRKREDLRNTNEELLTVIFPDMLGCVFDYIFVEEELIYLEIKEINRSLEKLVILVARENYDLNTLKMILSSSLEKDEPKTKNLVIGWYITLFKHFPTCLFQIEDDPSFMIIENLNFNDPRYIDRVLYLFSLKSLESSEFLSSIIGLLLRKFRKKKKSNIKESQINTAINIMCKYIDPKIIFSKFAQELMRFNDAHFIGNMTEILEHSLASVNKYKYLRDILKRDHSDEEKKEFFETLFETFCIKNFSTTKLKNPISCITLCILAKKYKLAYYLLICISKNTRFEHCMQVCNFVQQLEGASFMHIRMDLLHFEKNYYLIKTLQMMLMILPTDSKAHINLKTRLECIHIDPMVKAKKRQYYRQIKKGNKDPFPRTNKEESQEVEKYVEMLHVIIQKFLT</sequence>
<evidence type="ECO:0000259" key="5">
    <source>
        <dbReference type="Pfam" id="PF11916"/>
    </source>
</evidence>
<dbReference type="InterPro" id="IPR011989">
    <property type="entry name" value="ARM-like"/>
</dbReference>
<comment type="caution">
    <text evidence="6">The sequence shown here is derived from an EMBL/GenBank/DDBJ whole genome shotgun (WGS) entry which is preliminary data.</text>
</comment>
<dbReference type="PANTHER" id="PTHR16023:SF0">
    <property type="entry name" value="PROTEIN VAC14 HOMOLOG"/>
    <property type="match status" value="1"/>
</dbReference>
<evidence type="ECO:0000256" key="4">
    <source>
        <dbReference type="ARBA" id="ARBA00023136"/>
    </source>
</evidence>
<accession>A0AAD1YBL0</accession>
<dbReference type="Pfam" id="PF12755">
    <property type="entry name" value="Vac14_Fab1_bd"/>
    <property type="match status" value="1"/>
</dbReference>
<dbReference type="InterPro" id="IPR021841">
    <property type="entry name" value="VAC14_Fig4p-bd"/>
</dbReference>
<dbReference type="InterPro" id="IPR016024">
    <property type="entry name" value="ARM-type_fold"/>
</dbReference>
<dbReference type="GO" id="GO:0010008">
    <property type="term" value="C:endosome membrane"/>
    <property type="evidence" value="ECO:0007669"/>
    <property type="project" value="TreeGrafter"/>
</dbReference>
<dbReference type="Proteomes" id="UP001295684">
    <property type="component" value="Unassembled WGS sequence"/>
</dbReference>
<organism evidence="6 7">
    <name type="scientific">Euplotes crassus</name>
    <dbReference type="NCBI Taxonomy" id="5936"/>
    <lineage>
        <taxon>Eukaryota</taxon>
        <taxon>Sar</taxon>
        <taxon>Alveolata</taxon>
        <taxon>Ciliophora</taxon>
        <taxon>Intramacronucleata</taxon>
        <taxon>Spirotrichea</taxon>
        <taxon>Hypotrichia</taxon>
        <taxon>Euplotida</taxon>
        <taxon>Euplotidae</taxon>
        <taxon>Moneuplotes</taxon>
    </lineage>
</organism>
<protein>
    <recommendedName>
        <fullName evidence="5">Vacuolar protein 14 C-terminal Fig4-binding domain-containing protein</fullName>
    </recommendedName>
</protein>
<dbReference type="Gene3D" id="1.25.10.10">
    <property type="entry name" value="Leucine-rich Repeat Variant"/>
    <property type="match status" value="1"/>
</dbReference>
<name>A0AAD1YBL0_EUPCR</name>
<dbReference type="GO" id="GO:0006661">
    <property type="term" value="P:phosphatidylinositol biosynthetic process"/>
    <property type="evidence" value="ECO:0007669"/>
    <property type="project" value="InterPro"/>
</dbReference>
<evidence type="ECO:0000256" key="1">
    <source>
        <dbReference type="ARBA" id="ARBA00004308"/>
    </source>
</evidence>
<feature type="domain" description="Vacuolar protein 14 C-terminal Fig4-binding" evidence="5">
    <location>
        <begin position="510"/>
        <end position="696"/>
    </location>
</feature>
<reference evidence="6" key="1">
    <citation type="submission" date="2023-07" db="EMBL/GenBank/DDBJ databases">
        <authorList>
            <consortium name="AG Swart"/>
            <person name="Singh M."/>
            <person name="Singh A."/>
            <person name="Seah K."/>
            <person name="Emmerich C."/>
        </authorList>
    </citation>
    <scope>NUCLEOTIDE SEQUENCE</scope>
    <source>
        <strain evidence="6">DP1</strain>
    </source>
</reference>
<keyword evidence="4" id="KW-0472">Membrane</keyword>
<evidence type="ECO:0000313" key="6">
    <source>
        <dbReference type="EMBL" id="CAI2386687.1"/>
    </source>
</evidence>
<evidence type="ECO:0000256" key="3">
    <source>
        <dbReference type="ARBA" id="ARBA00022737"/>
    </source>
</evidence>
<comment type="similarity">
    <text evidence="2">Belongs to the VAC14 family.</text>
</comment>
<dbReference type="PANTHER" id="PTHR16023">
    <property type="entry name" value="TAX1 BINDING PROTEIN-RELATED"/>
    <property type="match status" value="1"/>
</dbReference>
<keyword evidence="7" id="KW-1185">Reference proteome</keyword>
<comment type="subcellular location">
    <subcellularLocation>
        <location evidence="1">Endomembrane system</location>
    </subcellularLocation>
</comment>
<evidence type="ECO:0000313" key="7">
    <source>
        <dbReference type="Proteomes" id="UP001295684"/>
    </source>
</evidence>
<proteinExistence type="inferred from homology"/>
<keyword evidence="3" id="KW-0677">Repeat</keyword>